<dbReference type="AlphaFoldDB" id="A0A3N0UZC7"/>
<reference evidence="2 3" key="1">
    <citation type="submission" date="2018-10" db="EMBL/GenBank/DDBJ databases">
        <authorList>
            <person name="Chen W.-M."/>
        </authorList>
    </citation>
    <scope>NUCLEOTIDE SEQUENCE [LARGE SCALE GENOMIC DNA]</scope>
    <source>
        <strain evidence="2 3">H-5</strain>
    </source>
</reference>
<evidence type="ECO:0000313" key="2">
    <source>
        <dbReference type="EMBL" id="ROH85843.1"/>
    </source>
</evidence>
<sequence length="231" mass="25605">MLKTLSGIIALLLWLSQPALAAPKQVELVYEATRNGQAFATVTETYREDKGRYQIESVTKGLGVYALMGKRVLRSEGEVTTAGLKPSHFELHQGDSASRSLSADFDWAASTLNMKVKGKPRTAALQQGAQDLASFSYQFMFAPPVTTLNLPVTTGKKLKEYHYKVNARDVALKLAAGQFSTVHLVEANPEPDDDTKEFWLASDQQHLPVRIRLRDEKGVTIEQNLTSINIR</sequence>
<feature type="signal peptide" evidence="1">
    <location>
        <begin position="1"/>
        <end position="21"/>
    </location>
</feature>
<feature type="chain" id="PRO_5018183534" evidence="1">
    <location>
        <begin position="22"/>
        <end position="231"/>
    </location>
</feature>
<proteinExistence type="predicted"/>
<accession>A0A3N0UZC7</accession>
<name>A0A3N0UZC7_9PROT</name>
<dbReference type="Proteomes" id="UP000275137">
    <property type="component" value="Unassembled WGS sequence"/>
</dbReference>
<keyword evidence="3" id="KW-1185">Reference proteome</keyword>
<keyword evidence="1" id="KW-0732">Signal</keyword>
<evidence type="ECO:0000256" key="1">
    <source>
        <dbReference type="SAM" id="SignalP"/>
    </source>
</evidence>
<organism evidence="2 3">
    <name type="scientific">Pseudomethylobacillus aquaticus</name>
    <dbReference type="NCBI Taxonomy" id="2676064"/>
    <lineage>
        <taxon>Bacteria</taxon>
        <taxon>Pseudomonadati</taxon>
        <taxon>Pseudomonadota</taxon>
        <taxon>Betaproteobacteria</taxon>
        <taxon>Nitrosomonadales</taxon>
        <taxon>Methylophilaceae</taxon>
        <taxon>Pseudomethylobacillus</taxon>
    </lineage>
</organism>
<dbReference type="InterPro" id="IPR021457">
    <property type="entry name" value="DUF3108"/>
</dbReference>
<dbReference type="EMBL" id="RJVP01000004">
    <property type="protein sequence ID" value="ROH85843.1"/>
    <property type="molecule type" value="Genomic_DNA"/>
</dbReference>
<gene>
    <name evidence="2" type="ORF">ED236_08890</name>
</gene>
<comment type="caution">
    <text evidence="2">The sequence shown here is derived from an EMBL/GenBank/DDBJ whole genome shotgun (WGS) entry which is preliminary data.</text>
</comment>
<dbReference type="Pfam" id="PF11306">
    <property type="entry name" value="DUF3108"/>
    <property type="match status" value="1"/>
</dbReference>
<protein>
    <submittedName>
        <fullName evidence="2">DUF3108 domain-containing protein</fullName>
    </submittedName>
</protein>
<evidence type="ECO:0000313" key="3">
    <source>
        <dbReference type="Proteomes" id="UP000275137"/>
    </source>
</evidence>